<proteinExistence type="predicted"/>
<feature type="transmembrane region" description="Helical" evidence="1">
    <location>
        <begin position="292"/>
        <end position="316"/>
    </location>
</feature>
<dbReference type="EMBL" id="BAAABW010000008">
    <property type="protein sequence ID" value="GAA0339761.1"/>
    <property type="molecule type" value="Genomic_DNA"/>
</dbReference>
<dbReference type="Proteomes" id="UP001500063">
    <property type="component" value="Unassembled WGS sequence"/>
</dbReference>
<feature type="transmembrane region" description="Helical" evidence="1">
    <location>
        <begin position="12"/>
        <end position="32"/>
    </location>
</feature>
<organism evidence="2 3">
    <name type="scientific">Streptomyces blastmyceticus</name>
    <dbReference type="NCBI Taxonomy" id="68180"/>
    <lineage>
        <taxon>Bacteria</taxon>
        <taxon>Bacillati</taxon>
        <taxon>Actinomycetota</taxon>
        <taxon>Actinomycetes</taxon>
        <taxon>Kitasatosporales</taxon>
        <taxon>Streptomycetaceae</taxon>
        <taxon>Streptomyces</taxon>
    </lineage>
</organism>
<sequence>MKGTLWLTWRQQRTLILVGAALLAACAAWVVFQRADMMAFIADHHIDTKNCKGWDGDCRGDDAFQLLADTNDAMRTLCTLSAALPVLIGVFWGAPLLGRELESGTWKLALTQGVSLRRWFLTRFTTALGGTLVASAVLAALVVWWWEPVSNMLDGLYWHDGYIFNATGPAAVACAVFGLVAGTAAGLLLRRTVAAMGTTLVVVAGLRVLLNTVRHDWVSPVARISQGDGPRQYIGTAESAGDFGFIDRAGRLVHEPAACGQGEGLPDLKTCMAQKGFTGRFYKVYPTSDFWVFQWIETAIFIGLAAALLALICVVLRRRAVL</sequence>
<evidence type="ECO:0000313" key="3">
    <source>
        <dbReference type="Proteomes" id="UP001500063"/>
    </source>
</evidence>
<protein>
    <submittedName>
        <fullName evidence="2">Transporter</fullName>
    </submittedName>
</protein>
<reference evidence="3" key="1">
    <citation type="journal article" date="2019" name="Int. J. Syst. Evol. Microbiol.">
        <title>The Global Catalogue of Microorganisms (GCM) 10K type strain sequencing project: providing services to taxonomists for standard genome sequencing and annotation.</title>
        <authorList>
            <consortium name="The Broad Institute Genomics Platform"/>
            <consortium name="The Broad Institute Genome Sequencing Center for Infectious Disease"/>
            <person name="Wu L."/>
            <person name="Ma J."/>
        </authorList>
    </citation>
    <scope>NUCLEOTIDE SEQUENCE [LARGE SCALE GENOMIC DNA]</scope>
    <source>
        <strain evidence="3">JCM 4565</strain>
    </source>
</reference>
<keyword evidence="3" id="KW-1185">Reference proteome</keyword>
<keyword evidence="1" id="KW-0472">Membrane</keyword>
<dbReference type="RefSeq" id="WP_344117017.1">
    <property type="nucleotide sequence ID" value="NZ_BAAABW010000008.1"/>
</dbReference>
<keyword evidence="1" id="KW-1133">Transmembrane helix</keyword>
<feature type="transmembrane region" description="Helical" evidence="1">
    <location>
        <begin position="119"/>
        <end position="146"/>
    </location>
</feature>
<feature type="transmembrane region" description="Helical" evidence="1">
    <location>
        <begin position="166"/>
        <end position="188"/>
    </location>
</feature>
<name>A0ABP3GA62_9ACTN</name>
<dbReference type="PROSITE" id="PS51257">
    <property type="entry name" value="PROKAR_LIPOPROTEIN"/>
    <property type="match status" value="1"/>
</dbReference>
<comment type="caution">
    <text evidence="2">The sequence shown here is derived from an EMBL/GenBank/DDBJ whole genome shotgun (WGS) entry which is preliminary data.</text>
</comment>
<evidence type="ECO:0000313" key="2">
    <source>
        <dbReference type="EMBL" id="GAA0339761.1"/>
    </source>
</evidence>
<evidence type="ECO:0000256" key="1">
    <source>
        <dbReference type="SAM" id="Phobius"/>
    </source>
</evidence>
<accession>A0ABP3GA62</accession>
<gene>
    <name evidence="2" type="ORF">GCM10010319_14720</name>
</gene>
<keyword evidence="1" id="KW-0812">Transmembrane</keyword>
<feature type="transmembrane region" description="Helical" evidence="1">
    <location>
        <begin position="193"/>
        <end position="210"/>
    </location>
</feature>